<evidence type="ECO:0000313" key="2">
    <source>
        <dbReference type="RefSeq" id="XP_033454889.1"/>
    </source>
</evidence>
<gene>
    <name evidence="2" type="ORF">K489DRAFT_139260</name>
</gene>
<dbReference type="Proteomes" id="UP000504637">
    <property type="component" value="Unplaced"/>
</dbReference>
<reference evidence="2" key="2">
    <citation type="submission" date="2020-04" db="EMBL/GenBank/DDBJ databases">
        <authorList>
            <consortium name="NCBI Genome Project"/>
        </authorList>
    </citation>
    <scope>NUCLEOTIDE SEQUENCE</scope>
    <source>
        <strain evidence="2">CBS 342.82</strain>
    </source>
</reference>
<proteinExistence type="predicted"/>
<dbReference type="AlphaFoldDB" id="A0A6J3LQE0"/>
<protein>
    <submittedName>
        <fullName evidence="2">Uncharacterized protein</fullName>
    </submittedName>
</protein>
<reference evidence="2" key="1">
    <citation type="submission" date="2020-01" db="EMBL/GenBank/DDBJ databases">
        <authorList>
            <consortium name="DOE Joint Genome Institute"/>
            <person name="Haridas S."/>
            <person name="Albert R."/>
            <person name="Binder M."/>
            <person name="Bloem J."/>
            <person name="Labutti K."/>
            <person name="Salamov A."/>
            <person name="Andreopoulos B."/>
            <person name="Baker S.E."/>
            <person name="Barry K."/>
            <person name="Bills G."/>
            <person name="Bluhm B.H."/>
            <person name="Cannon C."/>
            <person name="Castanera R."/>
            <person name="Culley D.E."/>
            <person name="Daum C."/>
            <person name="Ezra D."/>
            <person name="Gonzalez J.B."/>
            <person name="Henrissat B."/>
            <person name="Kuo A."/>
            <person name="Liang C."/>
            <person name="Lipzen A."/>
            <person name="Lutzoni F."/>
            <person name="Magnuson J."/>
            <person name="Mondo S."/>
            <person name="Nolan M."/>
            <person name="Ohm R."/>
            <person name="Pangilinan J."/>
            <person name="Park H.-J."/>
            <person name="Ramirez L."/>
            <person name="Alfaro M."/>
            <person name="Sun H."/>
            <person name="Tritt A."/>
            <person name="Yoshinaga Y."/>
            <person name="Zwiers L.-H."/>
            <person name="Turgeon B.G."/>
            <person name="Goodwin S.B."/>
            <person name="Spatafora J.W."/>
            <person name="Crous P.W."/>
            <person name="Grigoriev I.V."/>
        </authorList>
    </citation>
    <scope>NUCLEOTIDE SEQUENCE</scope>
    <source>
        <strain evidence="2">CBS 342.82</strain>
    </source>
</reference>
<dbReference type="GeneID" id="54356913"/>
<keyword evidence="1" id="KW-1185">Reference proteome</keyword>
<dbReference type="RefSeq" id="XP_033454889.1">
    <property type="nucleotide sequence ID" value="XM_033599114.1"/>
</dbReference>
<reference evidence="2" key="3">
    <citation type="submission" date="2025-08" db="UniProtKB">
        <authorList>
            <consortium name="RefSeq"/>
        </authorList>
    </citation>
    <scope>IDENTIFICATION</scope>
    <source>
        <strain evidence="2">CBS 342.82</strain>
    </source>
</reference>
<evidence type="ECO:0000313" key="1">
    <source>
        <dbReference type="Proteomes" id="UP000504637"/>
    </source>
</evidence>
<sequence length="153" mass="17131">MPPDPGASNRTRGVPPSVRAQLRTSFAHWHLCFCGVGGGKMSTSAGWLAMMKKHLPPDCRPFRHRRLPSRWSPQCSNVPVSLLYRSTSCPVWNRFFQRSYPSAKSSAEPPTDLCNDLQPSLDPVDMFTSRALEMEIHMSVFDASRGSDLHLDS</sequence>
<organism evidence="2">
    <name type="scientific">Dissoconium aciculare CBS 342.82</name>
    <dbReference type="NCBI Taxonomy" id="1314786"/>
    <lineage>
        <taxon>Eukaryota</taxon>
        <taxon>Fungi</taxon>
        <taxon>Dikarya</taxon>
        <taxon>Ascomycota</taxon>
        <taxon>Pezizomycotina</taxon>
        <taxon>Dothideomycetes</taxon>
        <taxon>Dothideomycetidae</taxon>
        <taxon>Mycosphaerellales</taxon>
        <taxon>Dissoconiaceae</taxon>
        <taxon>Dissoconium</taxon>
    </lineage>
</organism>
<accession>A0A6J3LQE0</accession>
<name>A0A6J3LQE0_9PEZI</name>